<name>A0ABN2JBI3_9ACTN</name>
<dbReference type="PANTHER" id="PTHR34135">
    <property type="entry name" value="LYSOZYME"/>
    <property type="match status" value="1"/>
</dbReference>
<evidence type="ECO:0000256" key="3">
    <source>
        <dbReference type="ARBA" id="ARBA00023295"/>
    </source>
</evidence>
<dbReference type="PROSITE" id="PS51904">
    <property type="entry name" value="GLYCOSYL_HYDROL_F25_2"/>
    <property type="match status" value="1"/>
</dbReference>
<evidence type="ECO:0000256" key="2">
    <source>
        <dbReference type="ARBA" id="ARBA00022801"/>
    </source>
</evidence>
<gene>
    <name evidence="5" type="ORF">GCM10009765_82520</name>
</gene>
<dbReference type="InterPro" id="IPR017853">
    <property type="entry name" value="GH"/>
</dbReference>
<dbReference type="SUPFAM" id="SSF51445">
    <property type="entry name" value="(Trans)glycosidases"/>
    <property type="match status" value="1"/>
</dbReference>
<proteinExistence type="inferred from homology"/>
<dbReference type="CDD" id="cd06412">
    <property type="entry name" value="GH25_CH-type"/>
    <property type="match status" value="1"/>
</dbReference>
<feature type="chain" id="PRO_5047126564" evidence="4">
    <location>
        <begin position="23"/>
        <end position="263"/>
    </location>
</feature>
<dbReference type="InterPro" id="IPR018077">
    <property type="entry name" value="Glyco_hydro_fam25_subgr"/>
</dbReference>
<reference evidence="5 6" key="1">
    <citation type="journal article" date="2019" name="Int. J. Syst. Evol. Microbiol.">
        <title>The Global Catalogue of Microorganisms (GCM) 10K type strain sequencing project: providing services to taxonomists for standard genome sequencing and annotation.</title>
        <authorList>
            <consortium name="The Broad Institute Genomics Platform"/>
            <consortium name="The Broad Institute Genome Sequencing Center for Infectious Disease"/>
            <person name="Wu L."/>
            <person name="Ma J."/>
        </authorList>
    </citation>
    <scope>NUCLEOTIDE SEQUENCE [LARGE SCALE GENOMIC DNA]</scope>
    <source>
        <strain evidence="5 6">JCM 14718</strain>
    </source>
</reference>
<comment type="similarity">
    <text evidence="1">Belongs to the glycosyl hydrolase 25 family.</text>
</comment>
<evidence type="ECO:0000313" key="5">
    <source>
        <dbReference type="EMBL" id="GAA1721880.1"/>
    </source>
</evidence>
<dbReference type="SMART" id="SM00641">
    <property type="entry name" value="Glyco_25"/>
    <property type="match status" value="1"/>
</dbReference>
<accession>A0ABN2JBI3</accession>
<evidence type="ECO:0000256" key="1">
    <source>
        <dbReference type="ARBA" id="ARBA00010646"/>
    </source>
</evidence>
<dbReference type="InterPro" id="IPR002053">
    <property type="entry name" value="Glyco_hydro_25"/>
</dbReference>
<evidence type="ECO:0000313" key="6">
    <source>
        <dbReference type="Proteomes" id="UP001500618"/>
    </source>
</evidence>
<evidence type="ECO:0000256" key="4">
    <source>
        <dbReference type="SAM" id="SignalP"/>
    </source>
</evidence>
<keyword evidence="2" id="KW-0378">Hydrolase</keyword>
<feature type="signal peptide" evidence="4">
    <location>
        <begin position="1"/>
        <end position="22"/>
    </location>
</feature>
<protein>
    <submittedName>
        <fullName evidence="5">Lysozyme</fullName>
    </submittedName>
</protein>
<dbReference type="Gene3D" id="3.20.20.80">
    <property type="entry name" value="Glycosidases"/>
    <property type="match status" value="1"/>
</dbReference>
<organism evidence="5 6">
    <name type="scientific">Fodinicola feengrottensis</name>
    <dbReference type="NCBI Taxonomy" id="435914"/>
    <lineage>
        <taxon>Bacteria</taxon>
        <taxon>Bacillati</taxon>
        <taxon>Actinomycetota</taxon>
        <taxon>Actinomycetes</taxon>
        <taxon>Mycobacteriales</taxon>
        <taxon>Fodinicola</taxon>
    </lineage>
</organism>
<dbReference type="PANTHER" id="PTHR34135:SF2">
    <property type="entry name" value="LYSOZYME"/>
    <property type="match status" value="1"/>
</dbReference>
<keyword evidence="3" id="KW-0326">Glycosidase</keyword>
<sequence>MWLAAALAAAVWLAAGASSAAAAPPTHPDADHAGSGLSRTSHGVSAAPYIAQSPATQVPGMDVSAWQGNVDWQTAWNNGAKFAYVKATEGTGYVSPNFAQQYNGSYNVGMIRASYHFARPDVSGGAAQADYFVSHGGGWSGDGKTLPGMLDIEWNPYGADCYGQSYGSMVAWIKAFSDEYHARTTRWPMIYTATSWWSECTGNTGDFSSTNPLALANYNGSPGPMPFNWGFQTIWQSADHGTFPGDQDWFNGPYTQLQKLATG</sequence>
<dbReference type="Pfam" id="PF01183">
    <property type="entry name" value="Glyco_hydro_25"/>
    <property type="match status" value="1"/>
</dbReference>
<comment type="caution">
    <text evidence="5">The sequence shown here is derived from an EMBL/GenBank/DDBJ whole genome shotgun (WGS) entry which is preliminary data.</text>
</comment>
<dbReference type="EMBL" id="BAAANY010000048">
    <property type="protein sequence ID" value="GAA1721880.1"/>
    <property type="molecule type" value="Genomic_DNA"/>
</dbReference>
<keyword evidence="6" id="KW-1185">Reference proteome</keyword>
<keyword evidence="4" id="KW-0732">Signal</keyword>
<dbReference type="Proteomes" id="UP001500618">
    <property type="component" value="Unassembled WGS sequence"/>
</dbReference>